<feature type="transmembrane region" description="Helical" evidence="6">
    <location>
        <begin position="93"/>
        <end position="116"/>
    </location>
</feature>
<keyword evidence="3 6" id="KW-0812">Transmembrane</keyword>
<sequence>MLQSLIFGLMVAGVILCLGSFFGLGKSRIRERLQLEAKPGLRSKEEDKLDIEFLPKAVVEKVEDKLGLKKGSAKVNELKKCLIQAGIYHEKAAAIYFGLKLGLSLALPILGIPFFFGRGWPSIVLLGIFFGLMVLGYFFPTLILSHLVETRRRKIKEGLPDALDLLVVCVEAGQGLNAAMKRVSDDLALSNPILARELGMVNLEMAAGLEREVALRNLAERTGVDDVASLTSMLIQADRFGTSLAQSLKVQSETLRTTRRQRLEELAAKTPVKLVFPLLLFIFPALMVVIIGPAAIRIMENLK</sequence>
<dbReference type="PANTHER" id="PTHR35007">
    <property type="entry name" value="INTEGRAL MEMBRANE PROTEIN-RELATED"/>
    <property type="match status" value="1"/>
</dbReference>
<reference evidence="8" key="1">
    <citation type="journal article" date="2020" name="mSystems">
        <title>Genome- and Community-Level Interaction Insights into Carbon Utilization and Element Cycling Functions of Hydrothermarchaeota in Hydrothermal Sediment.</title>
        <authorList>
            <person name="Zhou Z."/>
            <person name="Liu Y."/>
            <person name="Xu W."/>
            <person name="Pan J."/>
            <person name="Luo Z.H."/>
            <person name="Li M."/>
        </authorList>
    </citation>
    <scope>NUCLEOTIDE SEQUENCE [LARGE SCALE GENOMIC DNA]</scope>
    <source>
        <strain evidence="8">SpSt-897</strain>
    </source>
</reference>
<protein>
    <submittedName>
        <fullName evidence="8">Type II secretion system F family protein</fullName>
    </submittedName>
</protein>
<keyword evidence="4 6" id="KW-1133">Transmembrane helix</keyword>
<evidence type="ECO:0000256" key="3">
    <source>
        <dbReference type="ARBA" id="ARBA00022692"/>
    </source>
</evidence>
<evidence type="ECO:0000256" key="6">
    <source>
        <dbReference type="SAM" id="Phobius"/>
    </source>
</evidence>
<feature type="transmembrane region" description="Helical" evidence="6">
    <location>
        <begin position="6"/>
        <end position="24"/>
    </location>
</feature>
<keyword evidence="2" id="KW-1003">Cell membrane</keyword>
<keyword evidence="5 6" id="KW-0472">Membrane</keyword>
<dbReference type="EMBL" id="DTMF01000027">
    <property type="protein sequence ID" value="HGF32946.1"/>
    <property type="molecule type" value="Genomic_DNA"/>
</dbReference>
<dbReference type="PANTHER" id="PTHR35007:SF2">
    <property type="entry name" value="PILUS ASSEMBLE PROTEIN"/>
    <property type="match status" value="1"/>
</dbReference>
<dbReference type="InterPro" id="IPR018076">
    <property type="entry name" value="T2SS_GspF_dom"/>
</dbReference>
<proteinExistence type="predicted"/>
<gene>
    <name evidence="8" type="ORF">ENW96_00965</name>
</gene>
<evidence type="ECO:0000313" key="8">
    <source>
        <dbReference type="EMBL" id="HGF32946.1"/>
    </source>
</evidence>
<evidence type="ECO:0000256" key="4">
    <source>
        <dbReference type="ARBA" id="ARBA00022989"/>
    </source>
</evidence>
<evidence type="ECO:0000256" key="5">
    <source>
        <dbReference type="ARBA" id="ARBA00023136"/>
    </source>
</evidence>
<name>A0A7C3YZH7_9BACT</name>
<dbReference type="GO" id="GO:0005886">
    <property type="term" value="C:plasma membrane"/>
    <property type="evidence" value="ECO:0007669"/>
    <property type="project" value="UniProtKB-SubCell"/>
</dbReference>
<feature type="transmembrane region" description="Helical" evidence="6">
    <location>
        <begin position="122"/>
        <end position="144"/>
    </location>
</feature>
<dbReference type="AlphaFoldDB" id="A0A7C3YZH7"/>
<dbReference type="Pfam" id="PF00482">
    <property type="entry name" value="T2SSF"/>
    <property type="match status" value="1"/>
</dbReference>
<evidence type="ECO:0000259" key="7">
    <source>
        <dbReference type="Pfam" id="PF00482"/>
    </source>
</evidence>
<comment type="caution">
    <text evidence="8">The sequence shown here is derived from an EMBL/GenBank/DDBJ whole genome shotgun (WGS) entry which is preliminary data.</text>
</comment>
<comment type="subcellular location">
    <subcellularLocation>
        <location evidence="1">Cell membrane</location>
        <topology evidence="1">Multi-pass membrane protein</topology>
    </subcellularLocation>
</comment>
<feature type="domain" description="Type II secretion system protein GspF" evidence="7">
    <location>
        <begin position="163"/>
        <end position="291"/>
    </location>
</feature>
<evidence type="ECO:0000256" key="1">
    <source>
        <dbReference type="ARBA" id="ARBA00004651"/>
    </source>
</evidence>
<feature type="transmembrane region" description="Helical" evidence="6">
    <location>
        <begin position="274"/>
        <end position="296"/>
    </location>
</feature>
<accession>A0A7C3YZH7</accession>
<organism evidence="8">
    <name type="scientific">Desulfobacca acetoxidans</name>
    <dbReference type="NCBI Taxonomy" id="60893"/>
    <lineage>
        <taxon>Bacteria</taxon>
        <taxon>Pseudomonadati</taxon>
        <taxon>Thermodesulfobacteriota</taxon>
        <taxon>Desulfobaccia</taxon>
        <taxon>Desulfobaccales</taxon>
        <taxon>Desulfobaccaceae</taxon>
        <taxon>Desulfobacca</taxon>
    </lineage>
</organism>
<evidence type="ECO:0000256" key="2">
    <source>
        <dbReference type="ARBA" id="ARBA00022475"/>
    </source>
</evidence>